<dbReference type="Pfam" id="PF00822">
    <property type="entry name" value="PMP22_Claudin"/>
    <property type="match status" value="1"/>
</dbReference>
<evidence type="ECO:0008006" key="9">
    <source>
        <dbReference type="Google" id="ProtNLM"/>
    </source>
</evidence>
<feature type="transmembrane region" description="Helical" evidence="5">
    <location>
        <begin position="88"/>
        <end position="108"/>
    </location>
</feature>
<dbReference type="Proteomes" id="UP000694424">
    <property type="component" value="Unplaced"/>
</dbReference>
<evidence type="ECO:0000256" key="4">
    <source>
        <dbReference type="ARBA" id="ARBA00023136"/>
    </source>
</evidence>
<dbReference type="GO" id="GO:0005886">
    <property type="term" value="C:plasma membrane"/>
    <property type="evidence" value="ECO:0007669"/>
    <property type="project" value="TreeGrafter"/>
</dbReference>
<keyword evidence="3 5" id="KW-1133">Transmembrane helix</keyword>
<evidence type="ECO:0000256" key="2">
    <source>
        <dbReference type="ARBA" id="ARBA00022692"/>
    </source>
</evidence>
<keyword evidence="4 5" id="KW-0472">Membrane</keyword>
<dbReference type="AlphaFoldDB" id="A0A8B9S8W4"/>
<evidence type="ECO:0000313" key="7">
    <source>
        <dbReference type="Ensembl" id="ENSAOWP00000015619.1"/>
    </source>
</evidence>
<dbReference type="Gene3D" id="1.20.140.150">
    <property type="match status" value="1"/>
</dbReference>
<reference evidence="7" key="2">
    <citation type="submission" date="2025-09" db="UniProtKB">
        <authorList>
            <consortium name="Ensembl"/>
        </authorList>
    </citation>
    <scope>IDENTIFICATION</scope>
</reference>
<comment type="subcellular location">
    <subcellularLocation>
        <location evidence="1">Membrane</location>
        <topology evidence="1">Multi-pass membrane protein</topology>
    </subcellularLocation>
</comment>
<proteinExistence type="predicted"/>
<evidence type="ECO:0000256" key="1">
    <source>
        <dbReference type="ARBA" id="ARBA00004141"/>
    </source>
</evidence>
<keyword evidence="2 5" id="KW-0812">Transmembrane</keyword>
<accession>A0A8B9S8W4</accession>
<reference evidence="7" key="1">
    <citation type="submission" date="2025-08" db="UniProtKB">
        <authorList>
            <consortium name="Ensembl"/>
        </authorList>
    </citation>
    <scope>IDENTIFICATION</scope>
</reference>
<dbReference type="PANTHER" id="PTHR10671">
    <property type="entry name" value="EPITHELIAL MEMBRANE PROTEIN-RELATED"/>
    <property type="match status" value="1"/>
</dbReference>
<evidence type="ECO:0000256" key="6">
    <source>
        <dbReference type="SAM" id="SignalP"/>
    </source>
</evidence>
<sequence>PVGAAAMGARGGLLCAASGLVLLLTATATDFWVQQRAPGGAGCQGLWRVCVGSVCLSAGPARGAECCPHAALGRCHPMPPSEPPPAPAGLLALLGLAVYTAVTGSVFGKLHAEWRFSWSYILGWIAVVLVVSAGSGAPCVRIHKCAQVCTISPRVRMSECPPVSKHT</sequence>
<evidence type="ECO:0000256" key="3">
    <source>
        <dbReference type="ARBA" id="ARBA00022989"/>
    </source>
</evidence>
<organism evidence="7 8">
    <name type="scientific">Apteryx owenii</name>
    <name type="common">Little spotted kiwi</name>
    <dbReference type="NCBI Taxonomy" id="8824"/>
    <lineage>
        <taxon>Eukaryota</taxon>
        <taxon>Metazoa</taxon>
        <taxon>Chordata</taxon>
        <taxon>Craniata</taxon>
        <taxon>Vertebrata</taxon>
        <taxon>Euteleostomi</taxon>
        <taxon>Archelosauria</taxon>
        <taxon>Archosauria</taxon>
        <taxon>Dinosauria</taxon>
        <taxon>Saurischia</taxon>
        <taxon>Theropoda</taxon>
        <taxon>Coelurosauria</taxon>
        <taxon>Aves</taxon>
        <taxon>Palaeognathae</taxon>
        <taxon>Apterygiformes</taxon>
        <taxon>Apterygidae</taxon>
        <taxon>Apteryx</taxon>
    </lineage>
</organism>
<evidence type="ECO:0000313" key="8">
    <source>
        <dbReference type="Proteomes" id="UP000694424"/>
    </source>
</evidence>
<feature type="signal peptide" evidence="6">
    <location>
        <begin position="1"/>
        <end position="28"/>
    </location>
</feature>
<name>A0A8B9S8W4_APTOW</name>
<protein>
    <recommendedName>
        <fullName evidence="9">Lens fiber membrane intrinsic protein</fullName>
    </recommendedName>
</protein>
<dbReference type="Ensembl" id="ENSAOWT00000017727.1">
    <property type="protein sequence ID" value="ENSAOWP00000015619.1"/>
    <property type="gene ID" value="ENSAOWG00000010625.1"/>
</dbReference>
<keyword evidence="6" id="KW-0732">Signal</keyword>
<keyword evidence="8" id="KW-1185">Reference proteome</keyword>
<dbReference type="PANTHER" id="PTHR10671:SF106">
    <property type="entry name" value="LENS INTRINSIC MEMBRANE PROTEIN 2.2"/>
    <property type="match status" value="1"/>
</dbReference>
<dbReference type="InterPro" id="IPR050579">
    <property type="entry name" value="PMP-22/EMP/MP20-like"/>
</dbReference>
<feature type="transmembrane region" description="Helical" evidence="5">
    <location>
        <begin position="120"/>
        <end position="137"/>
    </location>
</feature>
<dbReference type="InterPro" id="IPR004031">
    <property type="entry name" value="PMP22/EMP/MP20/Claudin"/>
</dbReference>
<feature type="chain" id="PRO_5034042871" description="Lens fiber membrane intrinsic protein" evidence="6">
    <location>
        <begin position="29"/>
        <end position="167"/>
    </location>
</feature>
<evidence type="ECO:0000256" key="5">
    <source>
        <dbReference type="SAM" id="Phobius"/>
    </source>
</evidence>